<organism evidence="3 4">
    <name type="scientific">Blastopirellula sediminis</name>
    <dbReference type="NCBI Taxonomy" id="2894196"/>
    <lineage>
        <taxon>Bacteria</taxon>
        <taxon>Pseudomonadati</taxon>
        <taxon>Planctomycetota</taxon>
        <taxon>Planctomycetia</taxon>
        <taxon>Pirellulales</taxon>
        <taxon>Pirellulaceae</taxon>
        <taxon>Blastopirellula</taxon>
    </lineage>
</organism>
<accession>A0A9X1SF67</accession>
<comment type="similarity">
    <text evidence="2">Belongs to the UPF0437 family.</text>
</comment>
<dbReference type="InterPro" id="IPR007774">
    <property type="entry name" value="Put_N_fixation"/>
</dbReference>
<keyword evidence="1" id="KW-0535">Nitrogen fixation</keyword>
<dbReference type="InterPro" id="IPR029012">
    <property type="entry name" value="Helix_hairpin_bin_sf"/>
</dbReference>
<sequence length="75" mass="8360">MSLTPEELKALQKEVNKKKRIASEWAGQMHDLAEERLPDGFDEIHTIAQSTYEACVAWKEAADKLQAAESEAVSS</sequence>
<reference evidence="3" key="1">
    <citation type="submission" date="2021-11" db="EMBL/GenBank/DDBJ databases">
        <title>Genome sequence.</title>
        <authorList>
            <person name="Sun Q."/>
        </authorList>
    </citation>
    <scope>NUCLEOTIDE SEQUENCE</scope>
    <source>
        <strain evidence="3">JC732</strain>
    </source>
</reference>
<comment type="caution">
    <text evidence="3">The sequence shown here is derived from an EMBL/GenBank/DDBJ whole genome shotgun (WGS) entry which is preliminary data.</text>
</comment>
<dbReference type="RefSeq" id="WP_230218286.1">
    <property type="nucleotide sequence ID" value="NZ_JAJKFT010000004.1"/>
</dbReference>
<evidence type="ECO:0000256" key="1">
    <source>
        <dbReference type="ARBA" id="ARBA00023231"/>
    </source>
</evidence>
<dbReference type="Pfam" id="PF05082">
    <property type="entry name" value="Rop-like"/>
    <property type="match status" value="1"/>
</dbReference>
<gene>
    <name evidence="3" type="ORF">LOC68_10405</name>
</gene>
<dbReference type="PIRSF" id="PIRSF037676">
    <property type="entry name" value="DUF683"/>
    <property type="match status" value="1"/>
</dbReference>
<dbReference type="Proteomes" id="UP001139103">
    <property type="component" value="Unassembled WGS sequence"/>
</dbReference>
<evidence type="ECO:0000256" key="2">
    <source>
        <dbReference type="ARBA" id="ARBA00044954"/>
    </source>
</evidence>
<evidence type="ECO:0000313" key="3">
    <source>
        <dbReference type="EMBL" id="MCC9628810.1"/>
    </source>
</evidence>
<dbReference type="AlphaFoldDB" id="A0A9X1SF67"/>
<name>A0A9X1SF67_9BACT</name>
<dbReference type="Gene3D" id="1.10.287.660">
    <property type="entry name" value="Helix hairpin bin"/>
    <property type="match status" value="1"/>
</dbReference>
<protein>
    <submittedName>
        <fullName evidence="3">Uncharacterized protein</fullName>
    </submittedName>
</protein>
<keyword evidence="4" id="KW-1185">Reference proteome</keyword>
<evidence type="ECO:0000313" key="4">
    <source>
        <dbReference type="Proteomes" id="UP001139103"/>
    </source>
</evidence>
<dbReference type="EMBL" id="JAJKFT010000004">
    <property type="protein sequence ID" value="MCC9628810.1"/>
    <property type="molecule type" value="Genomic_DNA"/>
</dbReference>
<proteinExistence type="inferred from homology"/>